<feature type="compositionally biased region" description="Basic and acidic residues" evidence="1">
    <location>
        <begin position="173"/>
        <end position="183"/>
    </location>
</feature>
<sequence length="453" mass="50346">MPPPPNIRRRSDPPRSTVTSDVRRRSSSMTDFQHLKGRLKLRPYTAKALPADPAITACSVRVAEAPRLNTVYEHPGPQYVPATHDRKAMKTAQTVSCGSSTYQLVWEEPPSTQGSESDTTLMEDIDADGEGSQSSMTVNVDRSPSPMGKAREQQENDEDSDSGSRLKLPIMLVDRRAESEDRPYGPPNTEKPSASSSAKHSRSQTPRGINFALPEEEDDVEQADDDDILDSDKRVQEATSEEADDEDIGDIDDEEEQPVELRFKSAFHKLHSLSMPSTTDFLTLPEHAPHNSASPMGDRAGSSIPRHLSNLSAEDARFTRHRDSLDLNHHRIEREERMNQLLMTTQDSFVMAKLKYESKYPHSTGQFSRFGGLSPIADASPPDAGRSMGPAGMAQVAKRLEKAVEDPPKKNDGHIHWAGQHEVVVKPKWYKAKYMKGEGGAMTLKFFDEEASE</sequence>
<feature type="compositionally biased region" description="Polar residues" evidence="1">
    <location>
        <begin position="131"/>
        <end position="142"/>
    </location>
</feature>
<dbReference type="AlphaFoldDB" id="A0AAN7VXN4"/>
<comment type="caution">
    <text evidence="2">The sequence shown here is derived from an EMBL/GenBank/DDBJ whole genome shotgun (WGS) entry which is preliminary data.</text>
</comment>
<feature type="region of interest" description="Disordered" evidence="1">
    <location>
        <begin position="285"/>
        <end position="306"/>
    </location>
</feature>
<feature type="region of interest" description="Disordered" evidence="1">
    <location>
        <begin position="101"/>
        <end position="252"/>
    </location>
</feature>
<dbReference type="EMBL" id="JAVRQU010000019">
    <property type="protein sequence ID" value="KAK5692424.1"/>
    <property type="molecule type" value="Genomic_DNA"/>
</dbReference>
<reference evidence="2" key="1">
    <citation type="submission" date="2023-08" db="EMBL/GenBank/DDBJ databases">
        <title>Black Yeasts Isolated from many extreme environments.</title>
        <authorList>
            <person name="Coleine C."/>
            <person name="Stajich J.E."/>
            <person name="Selbmann L."/>
        </authorList>
    </citation>
    <scope>NUCLEOTIDE SEQUENCE</scope>
    <source>
        <strain evidence="2">CCFEE 5810</strain>
    </source>
</reference>
<name>A0AAN7VXN4_9PEZI</name>
<feature type="compositionally biased region" description="Polar residues" evidence="1">
    <location>
        <begin position="110"/>
        <end position="120"/>
    </location>
</feature>
<evidence type="ECO:0000256" key="1">
    <source>
        <dbReference type="SAM" id="MobiDB-lite"/>
    </source>
</evidence>
<dbReference type="Proteomes" id="UP001310594">
    <property type="component" value="Unassembled WGS sequence"/>
</dbReference>
<feature type="region of interest" description="Disordered" evidence="1">
    <location>
        <begin position="1"/>
        <end position="34"/>
    </location>
</feature>
<feature type="compositionally biased region" description="Acidic residues" evidence="1">
    <location>
        <begin position="239"/>
        <end position="252"/>
    </location>
</feature>
<feature type="compositionally biased region" description="Acidic residues" evidence="1">
    <location>
        <begin position="214"/>
        <end position="229"/>
    </location>
</feature>
<gene>
    <name evidence="2" type="ORF">LTR97_010732</name>
</gene>
<proteinExistence type="predicted"/>
<evidence type="ECO:0000313" key="2">
    <source>
        <dbReference type="EMBL" id="KAK5692424.1"/>
    </source>
</evidence>
<protein>
    <submittedName>
        <fullName evidence="2">Uncharacterized protein</fullName>
    </submittedName>
</protein>
<accession>A0AAN7VXN4</accession>
<organism evidence="2 3">
    <name type="scientific">Elasticomyces elasticus</name>
    <dbReference type="NCBI Taxonomy" id="574655"/>
    <lineage>
        <taxon>Eukaryota</taxon>
        <taxon>Fungi</taxon>
        <taxon>Dikarya</taxon>
        <taxon>Ascomycota</taxon>
        <taxon>Pezizomycotina</taxon>
        <taxon>Dothideomycetes</taxon>
        <taxon>Dothideomycetidae</taxon>
        <taxon>Mycosphaerellales</taxon>
        <taxon>Teratosphaeriaceae</taxon>
        <taxon>Elasticomyces</taxon>
    </lineage>
</organism>
<evidence type="ECO:0000313" key="3">
    <source>
        <dbReference type="Proteomes" id="UP001310594"/>
    </source>
</evidence>